<evidence type="ECO:0000259" key="1">
    <source>
        <dbReference type="Pfam" id="PF24968"/>
    </source>
</evidence>
<organism evidence="2 3">
    <name type="scientific">Lasiosphaeris hirsuta</name>
    <dbReference type="NCBI Taxonomy" id="260670"/>
    <lineage>
        <taxon>Eukaryota</taxon>
        <taxon>Fungi</taxon>
        <taxon>Dikarya</taxon>
        <taxon>Ascomycota</taxon>
        <taxon>Pezizomycotina</taxon>
        <taxon>Sordariomycetes</taxon>
        <taxon>Sordariomycetidae</taxon>
        <taxon>Sordariales</taxon>
        <taxon>Lasiosphaeriaceae</taxon>
        <taxon>Lasiosphaeris</taxon>
    </lineage>
</organism>
<dbReference type="InterPro" id="IPR056672">
    <property type="entry name" value="DUF7770"/>
</dbReference>
<dbReference type="AlphaFoldDB" id="A0AA40E1M7"/>
<dbReference type="Pfam" id="PF24968">
    <property type="entry name" value="DUF7770"/>
    <property type="match status" value="1"/>
</dbReference>
<name>A0AA40E1M7_9PEZI</name>
<dbReference type="Proteomes" id="UP001172102">
    <property type="component" value="Unassembled WGS sequence"/>
</dbReference>
<reference evidence="2" key="1">
    <citation type="submission" date="2023-06" db="EMBL/GenBank/DDBJ databases">
        <title>Genome-scale phylogeny and comparative genomics of the fungal order Sordariales.</title>
        <authorList>
            <consortium name="Lawrence Berkeley National Laboratory"/>
            <person name="Hensen N."/>
            <person name="Bonometti L."/>
            <person name="Westerberg I."/>
            <person name="Brannstrom I.O."/>
            <person name="Guillou S."/>
            <person name="Cros-Aarteil S."/>
            <person name="Calhoun S."/>
            <person name="Haridas S."/>
            <person name="Kuo A."/>
            <person name="Mondo S."/>
            <person name="Pangilinan J."/>
            <person name="Riley R."/>
            <person name="Labutti K."/>
            <person name="Andreopoulos B."/>
            <person name="Lipzen A."/>
            <person name="Chen C."/>
            <person name="Yanf M."/>
            <person name="Daum C."/>
            <person name="Ng V."/>
            <person name="Clum A."/>
            <person name="Steindorff A."/>
            <person name="Ohm R."/>
            <person name="Martin F."/>
            <person name="Silar P."/>
            <person name="Natvig D."/>
            <person name="Lalanne C."/>
            <person name="Gautier V."/>
            <person name="Ament-Velasquez S.L."/>
            <person name="Kruys A."/>
            <person name="Hutchinson M.I."/>
            <person name="Powell A.J."/>
            <person name="Barry K."/>
            <person name="Miller A.N."/>
            <person name="Grigoriev I.V."/>
            <person name="Debuchy R."/>
            <person name="Gladieux P."/>
            <person name="Thoren M.H."/>
            <person name="Johannesson H."/>
        </authorList>
    </citation>
    <scope>NUCLEOTIDE SEQUENCE</scope>
    <source>
        <strain evidence="2">SMH4607-1</strain>
    </source>
</reference>
<keyword evidence="3" id="KW-1185">Reference proteome</keyword>
<accession>A0AA40E1M7</accession>
<feature type="domain" description="DUF7770" evidence="1">
    <location>
        <begin position="27"/>
        <end position="178"/>
    </location>
</feature>
<protein>
    <recommendedName>
        <fullName evidence="1">DUF7770 domain-containing protein</fullName>
    </recommendedName>
</protein>
<evidence type="ECO:0000313" key="2">
    <source>
        <dbReference type="EMBL" id="KAK0719358.1"/>
    </source>
</evidence>
<dbReference type="EMBL" id="JAUKUA010000003">
    <property type="protein sequence ID" value="KAK0719358.1"/>
    <property type="molecule type" value="Genomic_DNA"/>
</dbReference>
<sequence>MGEYSAENFDLDNLTAADLLAKVKSLHLCALRNEHNEGDETGQPPTNHWALCLEIPNKSSVMFDMAPGYGSDCLRGKVELSSLKETYTEETLRVFTFKPIRSMIVDNLKRFTTEKGRDAFNFSPEWESCRHWMSVVMKDLEDAGWVERGSAKRAREALLRYWRSQEGDEPRVKREGTFRSE</sequence>
<proteinExistence type="predicted"/>
<comment type="caution">
    <text evidence="2">The sequence shown here is derived from an EMBL/GenBank/DDBJ whole genome shotgun (WGS) entry which is preliminary data.</text>
</comment>
<gene>
    <name evidence="2" type="ORF">B0H67DRAFT_484689</name>
</gene>
<evidence type="ECO:0000313" key="3">
    <source>
        <dbReference type="Proteomes" id="UP001172102"/>
    </source>
</evidence>